<accession>A0A0F7HKN0</accession>
<protein>
    <submittedName>
        <fullName evidence="3">Uncharacterized protein</fullName>
    </submittedName>
</protein>
<evidence type="ECO:0000313" key="5">
    <source>
        <dbReference type="Proteomes" id="UP000183090"/>
    </source>
</evidence>
<dbReference type="KEGG" id="shv:AAT16_05280"/>
<reference evidence="3 5" key="3">
    <citation type="submission" date="2016-10" db="EMBL/GenBank/DDBJ databases">
        <authorList>
            <person name="Varghese N."/>
            <person name="Submissions S."/>
        </authorList>
    </citation>
    <scope>NUCLEOTIDE SEQUENCE [LARGE SCALE GENOMIC DNA]</scope>
    <source>
        <strain evidence="3 5">CGMCC 1.6501</strain>
    </source>
</reference>
<dbReference type="RefSeq" id="WP_046789868.1">
    <property type="nucleotide sequence ID" value="NZ_CP011366.1"/>
</dbReference>
<sequence>MGISVQNKKLLVDDKVKETNLEAFESIFVYRNNEHAFRFINMKDAAGQVVNVAVVSNDRLVDGKFARTALARKIILDEVQNLLKEEFHLRDRYRTDKNTFKLTDTFDKVASQDSSYAPLKTHVEMISSLEGALEDAFGILKSMMDKISEARSFGDGEISELLKAYIHSYVFPLEYELQVKGYLLGSLYSELQSDLHSKKFKLGLFEKKRLKKHVDMMAGLDMKNTPWISILEENLKKPLSRHTDDEKMKSTLESHLRTQSKKKAHSIICN</sequence>
<evidence type="ECO:0000313" key="4">
    <source>
        <dbReference type="Proteomes" id="UP000034029"/>
    </source>
</evidence>
<evidence type="ECO:0000313" key="2">
    <source>
        <dbReference type="EMBL" id="AKG73679.1"/>
    </source>
</evidence>
<evidence type="ECO:0000256" key="1">
    <source>
        <dbReference type="SAM" id="MobiDB-lite"/>
    </source>
</evidence>
<dbReference type="OrthoDB" id="2388672at2"/>
<dbReference type="AlphaFoldDB" id="A0A0F7HKN0"/>
<feature type="compositionally biased region" description="Basic residues" evidence="1">
    <location>
        <begin position="258"/>
        <end position="270"/>
    </location>
</feature>
<feature type="compositionally biased region" description="Basic and acidic residues" evidence="1">
    <location>
        <begin position="239"/>
        <end position="256"/>
    </location>
</feature>
<gene>
    <name evidence="2" type="ORF">AAT16_05280</name>
    <name evidence="3" type="ORF">SAMN05216235_0295</name>
</gene>
<keyword evidence="4" id="KW-1185">Reference proteome</keyword>
<evidence type="ECO:0000313" key="3">
    <source>
        <dbReference type="EMBL" id="SFK54182.1"/>
    </source>
</evidence>
<dbReference type="EMBL" id="FOTB01000001">
    <property type="protein sequence ID" value="SFK54182.1"/>
    <property type="molecule type" value="Genomic_DNA"/>
</dbReference>
<dbReference type="Proteomes" id="UP000183090">
    <property type="component" value="Unassembled WGS sequence"/>
</dbReference>
<reference evidence="2 4" key="1">
    <citation type="journal article" date="2015" name="Int. J. Syst. Evol. Microbiol.">
        <title>Complete genome sequence of Salinicoccus halodurans H3B36, isolated from the Qaidam Basin in China.</title>
        <authorList>
            <person name="Jiang K."/>
            <person name="Xue Y."/>
            <person name="Ma Y."/>
        </authorList>
    </citation>
    <scope>NUCLEOTIDE SEQUENCE [LARGE SCALE GENOMIC DNA]</scope>
    <source>
        <strain evidence="2 4">H3B36</strain>
    </source>
</reference>
<reference evidence="4" key="2">
    <citation type="submission" date="2015-04" db="EMBL/GenBank/DDBJ databases">
        <title>Complete genome sequence of Salinicoccus halodurans strain H3B36, isolated from the Qaidam basin of China.</title>
        <authorList>
            <person name="Ma Y."/>
            <person name="Jiang K."/>
            <person name="Xue Y."/>
        </authorList>
    </citation>
    <scope>NUCLEOTIDE SEQUENCE [LARGE SCALE GENOMIC DNA]</scope>
    <source>
        <strain evidence="4">H3B36</strain>
    </source>
</reference>
<dbReference type="EMBL" id="CP011366">
    <property type="protein sequence ID" value="AKG73679.1"/>
    <property type="molecule type" value="Genomic_DNA"/>
</dbReference>
<feature type="region of interest" description="Disordered" evidence="1">
    <location>
        <begin position="239"/>
        <end position="270"/>
    </location>
</feature>
<name>A0A0F7HKN0_9STAP</name>
<proteinExistence type="predicted"/>
<organism evidence="3 5">
    <name type="scientific">Salinicoccus halodurans</name>
    <dbReference type="NCBI Taxonomy" id="407035"/>
    <lineage>
        <taxon>Bacteria</taxon>
        <taxon>Bacillati</taxon>
        <taxon>Bacillota</taxon>
        <taxon>Bacilli</taxon>
        <taxon>Bacillales</taxon>
        <taxon>Staphylococcaceae</taxon>
        <taxon>Salinicoccus</taxon>
    </lineage>
</organism>
<dbReference type="Proteomes" id="UP000034029">
    <property type="component" value="Chromosome"/>
</dbReference>